<name>A0A0A9FD78_ARUDO</name>
<evidence type="ECO:0000313" key="1">
    <source>
        <dbReference type="EMBL" id="JAE10317.1"/>
    </source>
</evidence>
<proteinExistence type="predicted"/>
<dbReference type="AlphaFoldDB" id="A0A0A9FD78"/>
<reference evidence="1" key="1">
    <citation type="submission" date="2014-09" db="EMBL/GenBank/DDBJ databases">
        <authorList>
            <person name="Magalhaes I.L.F."/>
            <person name="Oliveira U."/>
            <person name="Santos F.R."/>
            <person name="Vidigal T.H.D.A."/>
            <person name="Brescovit A.D."/>
            <person name="Santos A.J."/>
        </authorList>
    </citation>
    <scope>NUCLEOTIDE SEQUENCE</scope>
    <source>
        <tissue evidence="1">Shoot tissue taken approximately 20 cm above the soil surface</tissue>
    </source>
</reference>
<sequence length="33" mass="4047">MAREIRINRTWIKSVGNLGNIFWEFSKCFQQSW</sequence>
<organism evidence="1">
    <name type="scientific">Arundo donax</name>
    <name type="common">Giant reed</name>
    <name type="synonym">Donax arundinaceus</name>
    <dbReference type="NCBI Taxonomy" id="35708"/>
    <lineage>
        <taxon>Eukaryota</taxon>
        <taxon>Viridiplantae</taxon>
        <taxon>Streptophyta</taxon>
        <taxon>Embryophyta</taxon>
        <taxon>Tracheophyta</taxon>
        <taxon>Spermatophyta</taxon>
        <taxon>Magnoliopsida</taxon>
        <taxon>Liliopsida</taxon>
        <taxon>Poales</taxon>
        <taxon>Poaceae</taxon>
        <taxon>PACMAD clade</taxon>
        <taxon>Arundinoideae</taxon>
        <taxon>Arundineae</taxon>
        <taxon>Arundo</taxon>
    </lineage>
</organism>
<dbReference type="EMBL" id="GBRH01187579">
    <property type="protein sequence ID" value="JAE10317.1"/>
    <property type="molecule type" value="Transcribed_RNA"/>
</dbReference>
<reference evidence="1" key="2">
    <citation type="journal article" date="2015" name="Data Brief">
        <title>Shoot transcriptome of the giant reed, Arundo donax.</title>
        <authorList>
            <person name="Barrero R.A."/>
            <person name="Guerrero F.D."/>
            <person name="Moolhuijzen P."/>
            <person name="Goolsby J.A."/>
            <person name="Tidwell J."/>
            <person name="Bellgard S.E."/>
            <person name="Bellgard M.I."/>
        </authorList>
    </citation>
    <scope>NUCLEOTIDE SEQUENCE</scope>
    <source>
        <tissue evidence="1">Shoot tissue taken approximately 20 cm above the soil surface</tissue>
    </source>
</reference>
<protein>
    <submittedName>
        <fullName evidence="1">Uncharacterized protein</fullName>
    </submittedName>
</protein>
<accession>A0A0A9FD78</accession>